<dbReference type="InterPro" id="IPR017850">
    <property type="entry name" value="Alkaline_phosphatase_core_sf"/>
</dbReference>
<protein>
    <submittedName>
        <fullName evidence="1">CLUMA_CG010430, isoform A</fullName>
    </submittedName>
</protein>
<dbReference type="FunFam" id="3.40.720.10:FF:000017">
    <property type="entry name" value="Predicted protein"/>
    <property type="match status" value="1"/>
</dbReference>
<dbReference type="Pfam" id="PF02995">
    <property type="entry name" value="DUF229"/>
    <property type="match status" value="1"/>
</dbReference>
<dbReference type="OrthoDB" id="413313at2759"/>
<dbReference type="CDD" id="cd16021">
    <property type="entry name" value="ALP_like"/>
    <property type="match status" value="1"/>
</dbReference>
<dbReference type="EMBL" id="CVRI01000045">
    <property type="protein sequence ID" value="CRK97013.1"/>
    <property type="molecule type" value="Genomic_DNA"/>
</dbReference>
<evidence type="ECO:0000313" key="2">
    <source>
        <dbReference type="Proteomes" id="UP000183832"/>
    </source>
</evidence>
<dbReference type="Proteomes" id="UP000183832">
    <property type="component" value="Unassembled WGS sequence"/>
</dbReference>
<accession>A0A1J1I9R4</accession>
<dbReference type="Gene3D" id="3.40.720.10">
    <property type="entry name" value="Alkaline Phosphatase, subunit A"/>
    <property type="match status" value="1"/>
</dbReference>
<dbReference type="AlphaFoldDB" id="A0A1J1I9R4"/>
<dbReference type="STRING" id="568069.A0A1J1I9R4"/>
<dbReference type="InterPro" id="IPR004245">
    <property type="entry name" value="DUF229"/>
</dbReference>
<dbReference type="PANTHER" id="PTHR10974:SF9">
    <property type="entry name" value="DUF229 DOMAIN CONTAINING PROTEIN-RELATED"/>
    <property type="match status" value="1"/>
</dbReference>
<name>A0A1J1I9R4_9DIPT</name>
<dbReference type="GO" id="GO:0005615">
    <property type="term" value="C:extracellular space"/>
    <property type="evidence" value="ECO:0007669"/>
    <property type="project" value="TreeGrafter"/>
</dbReference>
<sequence>MDPFAEAVMKEFKPMKHRTCSSLKPLTSIDQDFDADVAKLLIHEERISQFFNESTQSGFSCCYHKVEDSSNSLVYSNCIQFKTNHQLMPDEEFLLVKCSASENSTTKLIYVNGHSIVRMKENVRQRIENSTEDKLSILLLGLDSVSRMQFIRSFPNLLDHLKKTGWFELKFYNKVGDNTLLNLFPLMTGISTREAKKIKDSGKSDVLPFLWEDFRDAGYATISAEDNMPYSTFHYLEGGFEEHPIDYNFHTYARLLETNLEKSECDDLNPISTYRAFLGFHYYVDYLYEYAFAFLRMFRSKPTFSFIWSGSFTHDNINLPSSMDDKMLDYLKKLEDFGTLGNTFVVFFSDHGMRYGKHILKLVGGTEKNYIEWKVTCPSCQSIFEEIPINRKCADAGIPDGWCACKDFEEVKLNSEITKKLANIIIEHLNNGLASYPNCANLTLDFVRSSYKSELEVSSEKLTDFLISFDANPSKAVLQATVRCENGSNCDHYKIIGGVSRLNAYHGQSDCIADAHQRKYCYCI</sequence>
<dbReference type="PANTHER" id="PTHR10974">
    <property type="entry name" value="FI08016P-RELATED"/>
    <property type="match status" value="1"/>
</dbReference>
<proteinExistence type="predicted"/>
<dbReference type="SUPFAM" id="SSF53649">
    <property type="entry name" value="Alkaline phosphatase-like"/>
    <property type="match status" value="1"/>
</dbReference>
<organism evidence="1 2">
    <name type="scientific">Clunio marinus</name>
    <dbReference type="NCBI Taxonomy" id="568069"/>
    <lineage>
        <taxon>Eukaryota</taxon>
        <taxon>Metazoa</taxon>
        <taxon>Ecdysozoa</taxon>
        <taxon>Arthropoda</taxon>
        <taxon>Hexapoda</taxon>
        <taxon>Insecta</taxon>
        <taxon>Pterygota</taxon>
        <taxon>Neoptera</taxon>
        <taxon>Endopterygota</taxon>
        <taxon>Diptera</taxon>
        <taxon>Nematocera</taxon>
        <taxon>Chironomoidea</taxon>
        <taxon>Chironomidae</taxon>
        <taxon>Clunio</taxon>
    </lineage>
</organism>
<gene>
    <name evidence="1" type="primary">similar to AGAP006068-PC</name>
    <name evidence="1" type="ORF">CLUMA_CG010430</name>
</gene>
<evidence type="ECO:0000313" key="1">
    <source>
        <dbReference type="EMBL" id="CRK97013.1"/>
    </source>
</evidence>
<keyword evidence="2" id="KW-1185">Reference proteome</keyword>
<reference evidence="1 2" key="1">
    <citation type="submission" date="2015-04" db="EMBL/GenBank/DDBJ databases">
        <authorList>
            <person name="Syromyatnikov M.Y."/>
            <person name="Popov V.N."/>
        </authorList>
    </citation>
    <scope>NUCLEOTIDE SEQUENCE [LARGE SCALE GENOMIC DNA]</scope>
</reference>